<reference evidence="2" key="1">
    <citation type="submission" date="2019-07" db="EMBL/GenBank/DDBJ databases">
        <authorList>
            <person name="De-Chao Zhang Q."/>
        </authorList>
    </citation>
    <scope>NUCLEOTIDE SEQUENCE</scope>
    <source>
        <strain evidence="2">TP-CH-4</strain>
    </source>
</reference>
<dbReference type="EMBL" id="VIKU02000003">
    <property type="protein sequence ID" value="NHF60006.1"/>
    <property type="molecule type" value="Genomic_DNA"/>
</dbReference>
<evidence type="ECO:0008006" key="4">
    <source>
        <dbReference type="Google" id="ProtNLM"/>
    </source>
</evidence>
<name>A0A967ATB5_9FLAO</name>
<feature type="signal peptide" evidence="1">
    <location>
        <begin position="1"/>
        <end position="18"/>
    </location>
</feature>
<feature type="chain" id="PRO_5037676590" description="LTXXQ motif family protein" evidence="1">
    <location>
        <begin position="19"/>
        <end position="124"/>
    </location>
</feature>
<comment type="caution">
    <text evidence="2">The sequence shown here is derived from an EMBL/GenBank/DDBJ whole genome shotgun (WGS) entry which is preliminary data.</text>
</comment>
<dbReference type="AlphaFoldDB" id="A0A967ATB5"/>
<keyword evidence="1" id="KW-0732">Signal</keyword>
<evidence type="ECO:0000256" key="1">
    <source>
        <dbReference type="SAM" id="SignalP"/>
    </source>
</evidence>
<evidence type="ECO:0000313" key="3">
    <source>
        <dbReference type="Proteomes" id="UP000707206"/>
    </source>
</evidence>
<reference evidence="2" key="2">
    <citation type="submission" date="2020-03" db="EMBL/GenBank/DDBJ databases">
        <title>Flavobacteriaceae bacterium strain TP-CH-4, a member of the family Flavobacteriaceae isolated from a deep-sea seamount.</title>
        <authorList>
            <person name="Zhang D.-C."/>
        </authorList>
    </citation>
    <scope>NUCLEOTIDE SEQUENCE</scope>
    <source>
        <strain evidence="2">TP-CH-4</strain>
    </source>
</reference>
<organism evidence="2 3">
    <name type="scientific">Pelagihabitans pacificus</name>
    <dbReference type="NCBI Taxonomy" id="2696054"/>
    <lineage>
        <taxon>Bacteria</taxon>
        <taxon>Pseudomonadati</taxon>
        <taxon>Bacteroidota</taxon>
        <taxon>Flavobacteriia</taxon>
        <taxon>Flavobacteriales</taxon>
        <taxon>Flavobacteriaceae</taxon>
        <taxon>Pelagihabitans</taxon>
    </lineage>
</organism>
<gene>
    <name evidence="2" type="ORF">FK220_011680</name>
</gene>
<accession>A0A967ATB5</accession>
<proteinExistence type="predicted"/>
<dbReference type="RefSeq" id="WP_152574511.1">
    <property type="nucleotide sequence ID" value="NZ_VIKU02000003.1"/>
</dbReference>
<protein>
    <recommendedName>
        <fullName evidence="4">LTXXQ motif family protein</fullName>
    </recommendedName>
</protein>
<keyword evidence="3" id="KW-1185">Reference proteome</keyword>
<dbReference type="Proteomes" id="UP000707206">
    <property type="component" value="Unassembled WGS sequence"/>
</dbReference>
<sequence length="124" mass="14360">MKYIYTLAFALITFFVNAQDPYLQQSNAEADALTRVISSKYQGALGMPADQVVRFNNKIEEFVLRRQKINALDMTTRDKLQLLQQLSHQETAEMANILTRPQLQRYRELKKEIQPVQVVVGEVE</sequence>
<evidence type="ECO:0000313" key="2">
    <source>
        <dbReference type="EMBL" id="NHF60006.1"/>
    </source>
</evidence>